<feature type="non-terminal residue" evidence="2">
    <location>
        <position position="58"/>
    </location>
</feature>
<protein>
    <submittedName>
        <fullName evidence="2">(rape) hypothetical protein</fullName>
    </submittedName>
</protein>
<evidence type="ECO:0000313" key="2">
    <source>
        <dbReference type="EMBL" id="CAF1911884.1"/>
    </source>
</evidence>
<dbReference type="EMBL" id="HG994366">
    <property type="protein sequence ID" value="CAF1911884.1"/>
    <property type="molecule type" value="Genomic_DNA"/>
</dbReference>
<dbReference type="Proteomes" id="UP001295469">
    <property type="component" value="Chromosome C02"/>
</dbReference>
<accession>A0A816KBE8</accession>
<dbReference type="AlphaFoldDB" id="A0A816KBE8"/>
<reference evidence="2" key="1">
    <citation type="submission" date="2021-01" db="EMBL/GenBank/DDBJ databases">
        <authorList>
            <consortium name="Genoscope - CEA"/>
            <person name="William W."/>
        </authorList>
    </citation>
    <scope>NUCLEOTIDE SEQUENCE</scope>
</reference>
<name>A0A816KBE8_BRANA</name>
<gene>
    <name evidence="2" type="ORF">DARMORV10_C02P32940.1</name>
</gene>
<organism evidence="2">
    <name type="scientific">Brassica napus</name>
    <name type="common">Rape</name>
    <dbReference type="NCBI Taxonomy" id="3708"/>
    <lineage>
        <taxon>Eukaryota</taxon>
        <taxon>Viridiplantae</taxon>
        <taxon>Streptophyta</taxon>
        <taxon>Embryophyta</taxon>
        <taxon>Tracheophyta</taxon>
        <taxon>Spermatophyta</taxon>
        <taxon>Magnoliopsida</taxon>
        <taxon>eudicotyledons</taxon>
        <taxon>Gunneridae</taxon>
        <taxon>Pentapetalae</taxon>
        <taxon>rosids</taxon>
        <taxon>malvids</taxon>
        <taxon>Brassicales</taxon>
        <taxon>Brassicaceae</taxon>
        <taxon>Brassiceae</taxon>
        <taxon>Brassica</taxon>
    </lineage>
</organism>
<proteinExistence type="predicted"/>
<feature type="compositionally biased region" description="Polar residues" evidence="1">
    <location>
        <begin position="24"/>
        <end position="37"/>
    </location>
</feature>
<feature type="region of interest" description="Disordered" evidence="1">
    <location>
        <begin position="1"/>
        <end position="58"/>
    </location>
</feature>
<evidence type="ECO:0000256" key="1">
    <source>
        <dbReference type="SAM" id="MobiDB-lite"/>
    </source>
</evidence>
<feature type="non-terminal residue" evidence="2">
    <location>
        <position position="1"/>
    </location>
</feature>
<feature type="compositionally biased region" description="Basic and acidic residues" evidence="1">
    <location>
        <begin position="48"/>
        <end position="58"/>
    </location>
</feature>
<sequence length="58" mass="6410">PKQSQTRCAIEHQRQATRRRGKQTDGTTTDETLSATTPGELKGGPQSKQREEDITGNQ</sequence>